<dbReference type="Proteomes" id="UP000290921">
    <property type="component" value="Unassembled WGS sequence"/>
</dbReference>
<name>A0A4Q0VBZ7_CLOTA</name>
<dbReference type="GO" id="GO:0022857">
    <property type="term" value="F:transmembrane transporter activity"/>
    <property type="evidence" value="ECO:0007669"/>
    <property type="project" value="InterPro"/>
</dbReference>
<dbReference type="InterPro" id="IPR024529">
    <property type="entry name" value="ECF_trnsprt_substrate-spec"/>
</dbReference>
<dbReference type="Pfam" id="PF12822">
    <property type="entry name" value="ECF_trnsprt"/>
    <property type="match status" value="1"/>
</dbReference>
<dbReference type="AlphaFoldDB" id="A0A4Q0VBZ7"/>
<protein>
    <submittedName>
        <fullName evidence="2">ECF transporter S component</fullName>
    </submittedName>
</protein>
<keyword evidence="1" id="KW-0812">Transmembrane</keyword>
<sequence length="179" mass="19780">MIYMKDIKKLIRASLLLALAIIAQGLGRSFPQISQLFVGSIVNCILIISALTCSTYLGILVGGLTPILAWVIGQLPPPMAPFVPFIVIGNGIYTILFALIYKREQSSRKYLSVVVASIFKYFFLFLSSSKLIYLFSLNIPKKFADKLVIMMGFPQLMTALIGGALALVLYEILIKRKAI</sequence>
<evidence type="ECO:0000256" key="1">
    <source>
        <dbReference type="SAM" id="Phobius"/>
    </source>
</evidence>
<dbReference type="EMBL" id="QMAP01000008">
    <property type="protein sequence ID" value="RXI47531.1"/>
    <property type="molecule type" value="Genomic_DNA"/>
</dbReference>
<feature type="transmembrane region" description="Helical" evidence="1">
    <location>
        <begin position="113"/>
        <end position="135"/>
    </location>
</feature>
<evidence type="ECO:0000313" key="2">
    <source>
        <dbReference type="EMBL" id="RXI47531.1"/>
    </source>
</evidence>
<proteinExistence type="predicted"/>
<evidence type="ECO:0000313" key="3">
    <source>
        <dbReference type="Proteomes" id="UP000290921"/>
    </source>
</evidence>
<reference evidence="2 3" key="1">
    <citation type="submission" date="2018-06" db="EMBL/GenBank/DDBJ databases">
        <title>Genome conservation of Clostridium tetani.</title>
        <authorList>
            <person name="Bruggemann H."/>
            <person name="Popoff M.R."/>
        </authorList>
    </citation>
    <scope>NUCLEOTIDE SEQUENCE [LARGE SCALE GENOMIC DNA]</scope>
    <source>
        <strain evidence="2 3">2017.061</strain>
    </source>
</reference>
<accession>A0A4Q0VBZ7</accession>
<dbReference type="Gene3D" id="1.10.1760.20">
    <property type="match status" value="1"/>
</dbReference>
<feature type="transmembrane region" description="Helical" evidence="1">
    <location>
        <begin position="147"/>
        <end position="170"/>
    </location>
</feature>
<organism evidence="2 3">
    <name type="scientific">Clostridium tetani</name>
    <dbReference type="NCBI Taxonomy" id="1513"/>
    <lineage>
        <taxon>Bacteria</taxon>
        <taxon>Bacillati</taxon>
        <taxon>Bacillota</taxon>
        <taxon>Clostridia</taxon>
        <taxon>Eubacteriales</taxon>
        <taxon>Clostridiaceae</taxon>
        <taxon>Clostridium</taxon>
    </lineage>
</organism>
<keyword evidence="1" id="KW-0472">Membrane</keyword>
<keyword evidence="1" id="KW-1133">Transmembrane helix</keyword>
<gene>
    <name evidence="2" type="ORF">DP130_09450</name>
</gene>
<comment type="caution">
    <text evidence="2">The sequence shown here is derived from an EMBL/GenBank/DDBJ whole genome shotgun (WGS) entry which is preliminary data.</text>
</comment>
<feature type="transmembrane region" description="Helical" evidence="1">
    <location>
        <begin position="33"/>
        <end position="51"/>
    </location>
</feature>
<feature type="transmembrane region" description="Helical" evidence="1">
    <location>
        <begin position="79"/>
        <end position="101"/>
    </location>
</feature>